<dbReference type="AlphaFoldDB" id="A0A5C6M6Q9"/>
<gene>
    <name evidence="2" type="ORF">E3A20_07030</name>
</gene>
<protein>
    <submittedName>
        <fullName evidence="2">Uncharacterized protein</fullName>
    </submittedName>
</protein>
<evidence type="ECO:0000256" key="1">
    <source>
        <dbReference type="SAM" id="MobiDB-lite"/>
    </source>
</evidence>
<dbReference type="EMBL" id="SRHE01000097">
    <property type="protein sequence ID" value="TWW10318.1"/>
    <property type="molecule type" value="Genomic_DNA"/>
</dbReference>
<accession>A0A5C6M6Q9</accession>
<sequence>MQEPFLTTNEHECRGGFEPGPARSLGASGNLGRLAPESDIPYDLTVRDRNKFRREDCHVPASEKKFELSELFIAFED</sequence>
<dbReference type="Proteomes" id="UP000321083">
    <property type="component" value="Unassembled WGS sequence"/>
</dbReference>
<reference evidence="2 3" key="2">
    <citation type="submission" date="2019-08" db="EMBL/GenBank/DDBJ databases">
        <authorList>
            <person name="Henke P."/>
        </authorList>
    </citation>
    <scope>NUCLEOTIDE SEQUENCE [LARGE SCALE GENOMIC DNA]</scope>
    <source>
        <strain evidence="2">Phe10_nw2017</strain>
    </source>
</reference>
<reference evidence="2 3" key="1">
    <citation type="submission" date="2019-08" db="EMBL/GenBank/DDBJ databases">
        <title>100 year-old enigma solved: identification of Planctomyces bekefii, the type genus and species of the phylum Planctomycetes.</title>
        <authorList>
            <person name="Svetlana D.N."/>
            <person name="Overmann J."/>
        </authorList>
    </citation>
    <scope>NUCLEOTIDE SEQUENCE [LARGE SCALE GENOMIC DNA]</scope>
    <source>
        <strain evidence="2">Phe10_nw2017</strain>
    </source>
</reference>
<evidence type="ECO:0000313" key="3">
    <source>
        <dbReference type="Proteomes" id="UP000321083"/>
    </source>
</evidence>
<organism evidence="2 3">
    <name type="scientific">Planctomyces bekefii</name>
    <dbReference type="NCBI Taxonomy" id="1653850"/>
    <lineage>
        <taxon>Bacteria</taxon>
        <taxon>Pseudomonadati</taxon>
        <taxon>Planctomycetota</taxon>
        <taxon>Planctomycetia</taxon>
        <taxon>Planctomycetales</taxon>
        <taxon>Planctomycetaceae</taxon>
        <taxon>Planctomyces</taxon>
    </lineage>
</organism>
<feature type="non-terminal residue" evidence="2">
    <location>
        <position position="77"/>
    </location>
</feature>
<feature type="region of interest" description="Disordered" evidence="1">
    <location>
        <begin position="1"/>
        <end position="32"/>
    </location>
</feature>
<evidence type="ECO:0000313" key="2">
    <source>
        <dbReference type="EMBL" id="TWW10318.1"/>
    </source>
</evidence>
<keyword evidence="3" id="KW-1185">Reference proteome</keyword>
<proteinExistence type="predicted"/>
<name>A0A5C6M6Q9_9PLAN</name>
<comment type="caution">
    <text evidence="2">The sequence shown here is derived from an EMBL/GenBank/DDBJ whole genome shotgun (WGS) entry which is preliminary data.</text>
</comment>